<accession>B0CTH0</accession>
<dbReference type="SUPFAM" id="SSF57850">
    <property type="entry name" value="RING/U-box"/>
    <property type="match status" value="1"/>
</dbReference>
<keyword evidence="1" id="KW-0479">Metal-binding</keyword>
<dbReference type="PROSITE" id="PS50089">
    <property type="entry name" value="ZF_RING_2"/>
    <property type="match status" value="1"/>
</dbReference>
<dbReference type="PROSITE" id="PS00518">
    <property type="entry name" value="ZF_RING_1"/>
    <property type="match status" value="1"/>
</dbReference>
<dbReference type="KEGG" id="lbc:LACBIDRAFT_291979"/>
<evidence type="ECO:0000256" key="4">
    <source>
        <dbReference type="PROSITE-ProRule" id="PRU00175"/>
    </source>
</evidence>
<feature type="region of interest" description="Disordered" evidence="6">
    <location>
        <begin position="211"/>
        <end position="263"/>
    </location>
</feature>
<name>B0CTH0_LACBS</name>
<evidence type="ECO:0000256" key="3">
    <source>
        <dbReference type="ARBA" id="ARBA00022833"/>
    </source>
</evidence>
<keyword evidence="3" id="KW-0862">Zinc</keyword>
<evidence type="ECO:0000256" key="5">
    <source>
        <dbReference type="SAM" id="Coils"/>
    </source>
</evidence>
<organism evidence="9">
    <name type="scientific">Laccaria bicolor (strain S238N-H82 / ATCC MYA-4686)</name>
    <name type="common">Bicoloured deceiver</name>
    <name type="synonym">Laccaria laccata var. bicolor</name>
    <dbReference type="NCBI Taxonomy" id="486041"/>
    <lineage>
        <taxon>Eukaryota</taxon>
        <taxon>Fungi</taxon>
        <taxon>Dikarya</taxon>
        <taxon>Basidiomycota</taxon>
        <taxon>Agaricomycotina</taxon>
        <taxon>Agaricomycetes</taxon>
        <taxon>Agaricomycetidae</taxon>
        <taxon>Agaricales</taxon>
        <taxon>Agaricineae</taxon>
        <taxon>Hydnangiaceae</taxon>
        <taxon>Laccaria</taxon>
    </lineage>
</organism>
<dbReference type="OrthoDB" id="6270329at2759"/>
<evidence type="ECO:0000313" key="9">
    <source>
        <dbReference type="Proteomes" id="UP000001194"/>
    </source>
</evidence>
<dbReference type="Gene3D" id="3.30.40.10">
    <property type="entry name" value="Zinc/RING finger domain, C3HC4 (zinc finger)"/>
    <property type="match status" value="1"/>
</dbReference>
<dbReference type="InParanoid" id="B0CTH0"/>
<dbReference type="STRING" id="486041.B0CTH0"/>
<dbReference type="GeneID" id="6070633"/>
<proteinExistence type="predicted"/>
<dbReference type="AlphaFoldDB" id="B0CTH0"/>
<evidence type="ECO:0000256" key="2">
    <source>
        <dbReference type="ARBA" id="ARBA00022771"/>
    </source>
</evidence>
<dbReference type="InterPro" id="IPR017907">
    <property type="entry name" value="Znf_RING_CS"/>
</dbReference>
<dbReference type="Proteomes" id="UP000001194">
    <property type="component" value="Unassembled WGS sequence"/>
</dbReference>
<dbReference type="Pfam" id="PF00097">
    <property type="entry name" value="zf-C3HC4"/>
    <property type="match status" value="1"/>
</dbReference>
<dbReference type="InterPro" id="IPR001841">
    <property type="entry name" value="Znf_RING"/>
</dbReference>
<dbReference type="GO" id="GO:0008270">
    <property type="term" value="F:zinc ion binding"/>
    <property type="evidence" value="ECO:0007669"/>
    <property type="project" value="UniProtKB-KW"/>
</dbReference>
<dbReference type="HOGENOM" id="CLU_073639_0_0_1"/>
<keyword evidence="9" id="KW-1185">Reference proteome</keyword>
<dbReference type="EMBL" id="DS547092">
    <property type="protein sequence ID" value="EDR13921.1"/>
    <property type="molecule type" value="Genomic_DNA"/>
</dbReference>
<dbReference type="SMART" id="SM00184">
    <property type="entry name" value="RING"/>
    <property type="match status" value="1"/>
</dbReference>
<evidence type="ECO:0000256" key="1">
    <source>
        <dbReference type="ARBA" id="ARBA00022723"/>
    </source>
</evidence>
<evidence type="ECO:0000259" key="7">
    <source>
        <dbReference type="PROSITE" id="PS50089"/>
    </source>
</evidence>
<evidence type="ECO:0000313" key="8">
    <source>
        <dbReference type="EMBL" id="EDR13921.1"/>
    </source>
</evidence>
<dbReference type="InterPro" id="IPR013083">
    <property type="entry name" value="Znf_RING/FYVE/PHD"/>
</dbReference>
<evidence type="ECO:0000256" key="6">
    <source>
        <dbReference type="SAM" id="MobiDB-lite"/>
    </source>
</evidence>
<keyword evidence="2 4" id="KW-0863">Zinc-finger</keyword>
<protein>
    <submittedName>
        <fullName evidence="8">Predicted protein</fullName>
    </submittedName>
</protein>
<reference evidence="8 9" key="1">
    <citation type="journal article" date="2008" name="Nature">
        <title>The genome of Laccaria bicolor provides insights into mycorrhizal symbiosis.</title>
        <authorList>
            <person name="Martin F."/>
            <person name="Aerts A."/>
            <person name="Ahren D."/>
            <person name="Brun A."/>
            <person name="Danchin E.G.J."/>
            <person name="Duchaussoy F."/>
            <person name="Gibon J."/>
            <person name="Kohler A."/>
            <person name="Lindquist E."/>
            <person name="Pereda V."/>
            <person name="Salamov A."/>
            <person name="Shapiro H.J."/>
            <person name="Wuyts J."/>
            <person name="Blaudez D."/>
            <person name="Buee M."/>
            <person name="Brokstein P."/>
            <person name="Canbaeck B."/>
            <person name="Cohen D."/>
            <person name="Courty P.E."/>
            <person name="Coutinho P.M."/>
            <person name="Delaruelle C."/>
            <person name="Detter J.C."/>
            <person name="Deveau A."/>
            <person name="DiFazio S."/>
            <person name="Duplessis S."/>
            <person name="Fraissinet-Tachet L."/>
            <person name="Lucic E."/>
            <person name="Frey-Klett P."/>
            <person name="Fourrey C."/>
            <person name="Feussner I."/>
            <person name="Gay G."/>
            <person name="Grimwood J."/>
            <person name="Hoegger P.J."/>
            <person name="Jain P."/>
            <person name="Kilaru S."/>
            <person name="Labbe J."/>
            <person name="Lin Y.C."/>
            <person name="Legue V."/>
            <person name="Le Tacon F."/>
            <person name="Marmeisse R."/>
            <person name="Melayah D."/>
            <person name="Montanini B."/>
            <person name="Muratet M."/>
            <person name="Nehls U."/>
            <person name="Niculita-Hirzel H."/>
            <person name="Oudot-Le Secq M.P."/>
            <person name="Peter M."/>
            <person name="Quesneville H."/>
            <person name="Rajashekar B."/>
            <person name="Reich M."/>
            <person name="Rouhier N."/>
            <person name="Schmutz J."/>
            <person name="Yin T."/>
            <person name="Chalot M."/>
            <person name="Henrissat B."/>
            <person name="Kuees U."/>
            <person name="Lucas S."/>
            <person name="Van de Peer Y."/>
            <person name="Podila G.K."/>
            <person name="Polle A."/>
            <person name="Pukkila P.J."/>
            <person name="Richardson P.M."/>
            <person name="Rouze P."/>
            <person name="Sanders I.R."/>
            <person name="Stajich J.E."/>
            <person name="Tunlid A."/>
            <person name="Tuskan G."/>
            <person name="Grigoriev I.V."/>
        </authorList>
    </citation>
    <scope>NUCLEOTIDE SEQUENCE [LARGE SCALE GENOMIC DNA]</scope>
    <source>
        <strain evidence="9">S238N-H82 / ATCC MYA-4686</strain>
    </source>
</reference>
<keyword evidence="5" id="KW-0175">Coiled coil</keyword>
<sequence length="263" mass="29141">MASCNICIDDLKTPISLPCGHIFCSECIFKTVRAVKPPTQFHPCPVCRSLYSVAPISPALIPQQLRLHINPSIRRLFIDSAKGESSNSMTNTSSNPEDELARLRAENRNLRTQCVMWRRRAELHGAATLGLLDFARILRDKASSLSRERDELESRCYALKRQLDEEDYVPEARAPSPPTHRNEDFRASDAAVAALLELSSYASNPGLIPIGESVPLSSPTSKKRPSVSAPEVDGGREGNTLPLQKRRRRSDQFGTDSDPPPPQ</sequence>
<dbReference type="InterPro" id="IPR018957">
    <property type="entry name" value="Znf_C3HC4_RING-type"/>
</dbReference>
<gene>
    <name evidence="8" type="ORF">LACBIDRAFT_291979</name>
</gene>
<dbReference type="RefSeq" id="XP_001874480.1">
    <property type="nucleotide sequence ID" value="XM_001874445.1"/>
</dbReference>
<feature type="domain" description="RING-type" evidence="7">
    <location>
        <begin position="4"/>
        <end position="48"/>
    </location>
</feature>
<feature type="coiled-coil region" evidence="5">
    <location>
        <begin position="100"/>
        <end position="162"/>
    </location>
</feature>